<organism evidence="1 2">
    <name type="scientific">Trapa incisa</name>
    <dbReference type="NCBI Taxonomy" id="236973"/>
    <lineage>
        <taxon>Eukaryota</taxon>
        <taxon>Viridiplantae</taxon>
        <taxon>Streptophyta</taxon>
        <taxon>Embryophyta</taxon>
        <taxon>Tracheophyta</taxon>
        <taxon>Spermatophyta</taxon>
        <taxon>Magnoliopsida</taxon>
        <taxon>eudicotyledons</taxon>
        <taxon>Gunneridae</taxon>
        <taxon>Pentapetalae</taxon>
        <taxon>rosids</taxon>
        <taxon>malvids</taxon>
        <taxon>Myrtales</taxon>
        <taxon>Lythraceae</taxon>
        <taxon>Trapa</taxon>
    </lineage>
</organism>
<reference evidence="1 2" key="1">
    <citation type="journal article" date="2023" name="Hortic Res">
        <title>Pangenome of water caltrop reveals structural variations and asymmetric subgenome divergence after allopolyploidization.</title>
        <authorList>
            <person name="Zhang X."/>
            <person name="Chen Y."/>
            <person name="Wang L."/>
            <person name="Yuan Y."/>
            <person name="Fang M."/>
            <person name="Shi L."/>
            <person name="Lu R."/>
            <person name="Comes H.P."/>
            <person name="Ma Y."/>
            <person name="Chen Y."/>
            <person name="Huang G."/>
            <person name="Zhou Y."/>
            <person name="Zheng Z."/>
            <person name="Qiu Y."/>
        </authorList>
    </citation>
    <scope>NUCLEOTIDE SEQUENCE [LARGE SCALE GENOMIC DNA]</scope>
    <source>
        <tissue evidence="1">Roots</tissue>
    </source>
</reference>
<protein>
    <submittedName>
        <fullName evidence="1">Uncharacterized protein</fullName>
    </submittedName>
</protein>
<keyword evidence="2" id="KW-1185">Reference proteome</keyword>
<proteinExistence type="predicted"/>
<name>A0AAN7GJ20_9MYRT</name>
<comment type="caution">
    <text evidence="1">The sequence shown here is derived from an EMBL/GenBank/DDBJ whole genome shotgun (WGS) entry which is preliminary data.</text>
</comment>
<dbReference type="Proteomes" id="UP001345219">
    <property type="component" value="Chromosome 20"/>
</dbReference>
<evidence type="ECO:0000313" key="2">
    <source>
        <dbReference type="Proteomes" id="UP001345219"/>
    </source>
</evidence>
<evidence type="ECO:0000313" key="1">
    <source>
        <dbReference type="EMBL" id="KAK4747155.1"/>
    </source>
</evidence>
<accession>A0AAN7GJ20</accession>
<sequence length="130" mass="14976">MRGLLRGKMVINLVFQKSTNYIHSHFLFSLVLFFSSLASSIDAFHCRLCFLQQKQSIKLAMKSELSSHRGYEHVHSPVKSLIVLYVSKTKSLLRISLYGWPFFTLDIFCESAGEYDHVHSPVEIFCLICI</sequence>
<gene>
    <name evidence="1" type="ORF">SAY87_026192</name>
</gene>
<dbReference type="EMBL" id="JAXIOK010000020">
    <property type="protein sequence ID" value="KAK4747155.1"/>
    <property type="molecule type" value="Genomic_DNA"/>
</dbReference>
<dbReference type="AlphaFoldDB" id="A0AAN7GJ20"/>